<keyword evidence="3" id="KW-1185">Reference proteome</keyword>
<feature type="region of interest" description="Disordered" evidence="1">
    <location>
        <begin position="17"/>
        <end position="42"/>
    </location>
</feature>
<comment type="caution">
    <text evidence="2">The sequence shown here is derived from an EMBL/GenBank/DDBJ whole genome shotgun (WGS) entry which is preliminary data.</text>
</comment>
<accession>A0ABV3AQ55</accession>
<gene>
    <name evidence="2" type="ORF">AB0H04_46200</name>
</gene>
<organism evidence="2 3">
    <name type="scientific">Streptomyces flaveolus</name>
    <dbReference type="NCBI Taxonomy" id="67297"/>
    <lineage>
        <taxon>Bacteria</taxon>
        <taxon>Bacillati</taxon>
        <taxon>Actinomycetota</taxon>
        <taxon>Actinomycetes</taxon>
        <taxon>Kitasatosporales</taxon>
        <taxon>Streptomycetaceae</taxon>
        <taxon>Streptomyces</taxon>
    </lineage>
</organism>
<reference evidence="2 3" key="1">
    <citation type="submission" date="2024-06" db="EMBL/GenBank/DDBJ databases">
        <title>The Natural Products Discovery Center: Release of the First 8490 Sequenced Strains for Exploring Actinobacteria Biosynthetic Diversity.</title>
        <authorList>
            <person name="Kalkreuter E."/>
            <person name="Kautsar S.A."/>
            <person name="Yang D."/>
            <person name="Bader C.D."/>
            <person name="Teijaro C.N."/>
            <person name="Fluegel L."/>
            <person name="Davis C.M."/>
            <person name="Simpson J.R."/>
            <person name="Lauterbach L."/>
            <person name="Steele A.D."/>
            <person name="Gui C."/>
            <person name="Meng S."/>
            <person name="Li G."/>
            <person name="Viehrig K."/>
            <person name="Ye F."/>
            <person name="Su P."/>
            <person name="Kiefer A.F."/>
            <person name="Nichols A."/>
            <person name="Cepeda A.J."/>
            <person name="Yan W."/>
            <person name="Fan B."/>
            <person name="Jiang Y."/>
            <person name="Adhikari A."/>
            <person name="Zheng C.-J."/>
            <person name="Schuster L."/>
            <person name="Cowan T.M."/>
            <person name="Smanski M.J."/>
            <person name="Chevrette M.G."/>
            <person name="De Carvalho L.P.S."/>
            <person name="Shen B."/>
        </authorList>
    </citation>
    <scope>NUCLEOTIDE SEQUENCE [LARGE SCALE GENOMIC DNA]</scope>
    <source>
        <strain evidence="2 3">NPDC020594</strain>
    </source>
</reference>
<dbReference type="RefSeq" id="WP_347877560.1">
    <property type="nucleotide sequence ID" value="NZ_JBFAEG010000073.1"/>
</dbReference>
<protein>
    <submittedName>
        <fullName evidence="2">Uncharacterized protein</fullName>
    </submittedName>
</protein>
<dbReference type="Proteomes" id="UP001551011">
    <property type="component" value="Unassembled WGS sequence"/>
</dbReference>
<proteinExistence type="predicted"/>
<evidence type="ECO:0000313" key="3">
    <source>
        <dbReference type="Proteomes" id="UP001551011"/>
    </source>
</evidence>
<evidence type="ECO:0000313" key="2">
    <source>
        <dbReference type="EMBL" id="MEU5714095.1"/>
    </source>
</evidence>
<name>A0ABV3AQ55_9ACTN</name>
<dbReference type="EMBL" id="JBFAEG010000073">
    <property type="protein sequence ID" value="MEU5714095.1"/>
    <property type="molecule type" value="Genomic_DNA"/>
</dbReference>
<evidence type="ECO:0000256" key="1">
    <source>
        <dbReference type="SAM" id="MobiDB-lite"/>
    </source>
</evidence>
<sequence>MVYDPVSRLCSAASAGHVPPVVVRPPEKRSAVRAHPGSHRPQLPIGPCWAWEGSPSG</sequence>